<evidence type="ECO:0000256" key="1">
    <source>
        <dbReference type="SAM" id="MobiDB-lite"/>
    </source>
</evidence>
<evidence type="ECO:0000313" key="3">
    <source>
        <dbReference type="Proteomes" id="UP000245533"/>
    </source>
</evidence>
<dbReference type="AlphaFoldDB" id="A0A316TMA3"/>
<evidence type="ECO:0000313" key="2">
    <source>
        <dbReference type="EMBL" id="PWN05723.1"/>
    </source>
</evidence>
<dbReference type="Proteomes" id="UP000245533">
    <property type="component" value="Unassembled WGS sequence"/>
</dbReference>
<keyword evidence="3" id="KW-1185">Reference proteome</keyword>
<name>A0A316TMA3_9BACT</name>
<reference evidence="2 3" key="1">
    <citation type="submission" date="2018-05" db="EMBL/GenBank/DDBJ databases">
        <title>Rhodohalobacter halophilus gen. nov., sp. nov., a moderately halophilic member of the family Balneolaceae.</title>
        <authorList>
            <person name="Liu Z.-W."/>
        </authorList>
    </citation>
    <scope>NUCLEOTIDE SEQUENCE [LARGE SCALE GENOMIC DNA]</scope>
    <source>
        <strain evidence="2 3">8A47</strain>
    </source>
</reference>
<dbReference type="EMBL" id="QGGB01000009">
    <property type="protein sequence ID" value="PWN05723.1"/>
    <property type="molecule type" value="Genomic_DNA"/>
</dbReference>
<protein>
    <submittedName>
        <fullName evidence="2">Uncharacterized protein</fullName>
    </submittedName>
</protein>
<comment type="caution">
    <text evidence="2">The sequence shown here is derived from an EMBL/GenBank/DDBJ whole genome shotgun (WGS) entry which is preliminary data.</text>
</comment>
<feature type="region of interest" description="Disordered" evidence="1">
    <location>
        <begin position="45"/>
        <end position="65"/>
    </location>
</feature>
<gene>
    <name evidence="2" type="ORF">DDZ15_14150</name>
</gene>
<sequence length="65" mass="7202">MVAEIPLLDFGAAEFGLNACKWNTYEYAMLCQLQAQSAGWRIKVNSPGRKPGEGWATDPDNAGWR</sequence>
<organism evidence="2 3">
    <name type="scientific">Rhodohalobacter mucosus</name>
    <dbReference type="NCBI Taxonomy" id="2079485"/>
    <lineage>
        <taxon>Bacteria</taxon>
        <taxon>Pseudomonadati</taxon>
        <taxon>Balneolota</taxon>
        <taxon>Balneolia</taxon>
        <taxon>Balneolales</taxon>
        <taxon>Balneolaceae</taxon>
        <taxon>Rhodohalobacter</taxon>
    </lineage>
</organism>
<accession>A0A316TMA3</accession>
<proteinExistence type="predicted"/>